<dbReference type="KEGG" id="trg:TRUGW13939_07517"/>
<name>A0A7H8R1Z1_TALRU</name>
<dbReference type="GeneID" id="55995008"/>
<gene>
    <name evidence="1" type="ORF">TRUGW13939_07517</name>
</gene>
<dbReference type="AlphaFoldDB" id="A0A7H8R1Z1"/>
<dbReference type="PANTHER" id="PTHR36847">
    <property type="entry name" value="AMIDOLIGASE ENZYME"/>
    <property type="match status" value="1"/>
</dbReference>
<dbReference type="Pfam" id="PF12224">
    <property type="entry name" value="Amidoligase_2"/>
    <property type="match status" value="1"/>
</dbReference>
<dbReference type="Proteomes" id="UP000509510">
    <property type="component" value="Chromosome IV"/>
</dbReference>
<keyword evidence="2" id="KW-1185">Reference proteome</keyword>
<protein>
    <submittedName>
        <fullName evidence="1">Uncharacterized protein</fullName>
    </submittedName>
</protein>
<reference evidence="2" key="1">
    <citation type="submission" date="2020-06" db="EMBL/GenBank/DDBJ databases">
        <title>A chromosome-scale genome assembly of Talaromyces rugulosus W13939.</title>
        <authorList>
            <person name="Wang B."/>
            <person name="Guo L."/>
            <person name="Ye K."/>
            <person name="Wang L."/>
        </authorList>
    </citation>
    <scope>NUCLEOTIDE SEQUENCE [LARGE SCALE GENOMIC DNA]</scope>
    <source>
        <strain evidence="2">W13939</strain>
    </source>
</reference>
<dbReference type="EMBL" id="CP055901">
    <property type="protein sequence ID" value="QKX60372.1"/>
    <property type="molecule type" value="Genomic_DNA"/>
</dbReference>
<accession>A0A7H8R1Z1</accession>
<dbReference type="InterPro" id="IPR022025">
    <property type="entry name" value="Amidoligase_2"/>
</dbReference>
<sequence>MNTTLHDQTKSIEDSQEEIRWIYEELCNVANLLTRRWNSNVESMSSSRYAYHQFAPMRSQFKENMTIDHKWPYDEWVIGFSRSLTDEFLPRFPFEFRSPTVPYENLDILLVEVEELMGFLRSVADVAVLSNCGLHVQVSRSRSLWTINELRMWRRSILFFQQPLRQILPEHRRVRRLSGYPLAINFGLHEQPHPNDNQDLDWYGYLLNPEEIEAPKYNVNPLAPIFTPESLKQDDQLELAPGLAFDYVVEFRGPEGIHNADECIPAVDLAVSFAHASLRQGGARQLQEYQPTIDGLYNFLTSAKVEGMIMHLDRYFGPFVDGSSSDL</sequence>
<dbReference type="RefSeq" id="XP_035346549.1">
    <property type="nucleotide sequence ID" value="XM_035490656.1"/>
</dbReference>
<dbReference type="PANTHER" id="PTHR36847:SF1">
    <property type="entry name" value="AMIDOLIGASE ENZYME"/>
    <property type="match status" value="1"/>
</dbReference>
<evidence type="ECO:0000313" key="2">
    <source>
        <dbReference type="Proteomes" id="UP000509510"/>
    </source>
</evidence>
<dbReference type="OrthoDB" id="5291055at2759"/>
<evidence type="ECO:0000313" key="1">
    <source>
        <dbReference type="EMBL" id="QKX60372.1"/>
    </source>
</evidence>
<organism evidence="1 2">
    <name type="scientific">Talaromyces rugulosus</name>
    <name type="common">Penicillium rugulosum</name>
    <dbReference type="NCBI Taxonomy" id="121627"/>
    <lineage>
        <taxon>Eukaryota</taxon>
        <taxon>Fungi</taxon>
        <taxon>Dikarya</taxon>
        <taxon>Ascomycota</taxon>
        <taxon>Pezizomycotina</taxon>
        <taxon>Eurotiomycetes</taxon>
        <taxon>Eurotiomycetidae</taxon>
        <taxon>Eurotiales</taxon>
        <taxon>Trichocomaceae</taxon>
        <taxon>Talaromyces</taxon>
        <taxon>Talaromyces sect. Islandici</taxon>
    </lineage>
</organism>
<proteinExistence type="predicted"/>